<dbReference type="GeneID" id="28724565"/>
<comment type="pathway">
    <text evidence="2 12">Glycolipid biosynthesis; glycosylphosphatidylinositol-anchor biosynthesis.</text>
</comment>
<evidence type="ECO:0000256" key="1">
    <source>
        <dbReference type="ARBA" id="ARBA00004477"/>
    </source>
</evidence>
<evidence type="ECO:0000256" key="9">
    <source>
        <dbReference type="ARBA" id="ARBA00022824"/>
    </source>
</evidence>
<feature type="transmembrane region" description="Helical" evidence="12">
    <location>
        <begin position="166"/>
        <end position="187"/>
    </location>
</feature>
<dbReference type="InterPro" id="IPR007315">
    <property type="entry name" value="PIG-V/Gpi18"/>
</dbReference>
<dbReference type="EMBL" id="CP014245">
    <property type="protein sequence ID" value="AMD21284.1"/>
    <property type="molecule type" value="Genomic_DNA"/>
</dbReference>
<evidence type="ECO:0000256" key="11">
    <source>
        <dbReference type="ARBA" id="ARBA00023136"/>
    </source>
</evidence>
<feature type="transmembrane region" description="Helical" evidence="12">
    <location>
        <begin position="25"/>
        <end position="43"/>
    </location>
</feature>
<keyword evidence="14" id="KW-1185">Reference proteome</keyword>
<dbReference type="GO" id="GO:0031501">
    <property type="term" value="C:mannosyltransferase complex"/>
    <property type="evidence" value="ECO:0007669"/>
    <property type="project" value="TreeGrafter"/>
</dbReference>
<evidence type="ECO:0000256" key="10">
    <source>
        <dbReference type="ARBA" id="ARBA00022989"/>
    </source>
</evidence>
<keyword evidence="11 12" id="KW-0472">Membrane</keyword>
<dbReference type="Proteomes" id="UP000243052">
    <property type="component" value="Chromosome v"/>
</dbReference>
<dbReference type="GO" id="GO:0006506">
    <property type="term" value="P:GPI anchor biosynthetic process"/>
    <property type="evidence" value="ECO:0007669"/>
    <property type="project" value="UniProtKB-UniPathway"/>
</dbReference>
<accession>A0A0X8HTN9</accession>
<proteinExistence type="inferred from homology"/>
<keyword evidence="10 12" id="KW-1133">Transmembrane helix</keyword>
<dbReference type="RefSeq" id="XP_017988280.1">
    <property type="nucleotide sequence ID" value="XM_018132791.1"/>
</dbReference>
<dbReference type="AlphaFoldDB" id="A0A0X8HTN9"/>
<organism evidence="13 14">
    <name type="scientific">Eremothecium sinecaudum</name>
    <dbReference type="NCBI Taxonomy" id="45286"/>
    <lineage>
        <taxon>Eukaryota</taxon>
        <taxon>Fungi</taxon>
        <taxon>Dikarya</taxon>
        <taxon>Ascomycota</taxon>
        <taxon>Saccharomycotina</taxon>
        <taxon>Saccharomycetes</taxon>
        <taxon>Saccharomycetales</taxon>
        <taxon>Saccharomycetaceae</taxon>
        <taxon>Eremothecium</taxon>
    </lineage>
</organism>
<feature type="transmembrane region" description="Helical" evidence="12">
    <location>
        <begin position="336"/>
        <end position="358"/>
    </location>
</feature>
<reference evidence="13 14" key="1">
    <citation type="submission" date="2016-01" db="EMBL/GenBank/DDBJ databases">
        <title>Genome sequence of the yeast Holleya sinecauda.</title>
        <authorList>
            <person name="Dietrich F.S."/>
        </authorList>
    </citation>
    <scope>NUCLEOTIDE SEQUENCE [LARGE SCALE GENOMIC DNA]</scope>
    <source>
        <strain evidence="13 14">ATCC 58844</strain>
    </source>
</reference>
<keyword evidence="5 12" id="KW-0337">GPI-anchor biosynthesis</keyword>
<evidence type="ECO:0000256" key="3">
    <source>
        <dbReference type="ARBA" id="ARBA00008698"/>
    </source>
</evidence>
<feature type="transmembrane region" description="Helical" evidence="12">
    <location>
        <begin position="420"/>
        <end position="442"/>
    </location>
</feature>
<keyword evidence="9 12" id="KW-0256">Endoplasmic reticulum</keyword>
<comment type="similarity">
    <text evidence="3 12">Belongs to the PIGV family.</text>
</comment>
<dbReference type="GO" id="GO:0005789">
    <property type="term" value="C:endoplasmic reticulum membrane"/>
    <property type="evidence" value="ECO:0007669"/>
    <property type="project" value="UniProtKB-SubCell"/>
</dbReference>
<dbReference type="STRING" id="45286.A0A0X8HTN9"/>
<protein>
    <recommendedName>
        <fullName evidence="4 12">GPI mannosyltransferase 2</fullName>
        <ecNumber evidence="12">2.4.1.-</ecNumber>
    </recommendedName>
</protein>
<dbReference type="PANTHER" id="PTHR12468">
    <property type="entry name" value="GPI MANNOSYLTRANSFERASE 2"/>
    <property type="match status" value="1"/>
</dbReference>
<evidence type="ECO:0000256" key="12">
    <source>
        <dbReference type="RuleBase" id="RU363112"/>
    </source>
</evidence>
<keyword evidence="6 12" id="KW-0328">Glycosyltransferase</keyword>
<evidence type="ECO:0000256" key="6">
    <source>
        <dbReference type="ARBA" id="ARBA00022676"/>
    </source>
</evidence>
<keyword evidence="8 12" id="KW-0812">Transmembrane</keyword>
<feature type="transmembrane region" description="Helical" evidence="12">
    <location>
        <begin position="222"/>
        <end position="250"/>
    </location>
</feature>
<dbReference type="Pfam" id="PF04188">
    <property type="entry name" value="Mannosyl_trans2"/>
    <property type="match status" value="2"/>
</dbReference>
<comment type="subcellular location">
    <subcellularLocation>
        <location evidence="1 12">Endoplasmic reticulum membrane</location>
        <topology evidence="1 12">Multi-pass membrane protein</topology>
    </subcellularLocation>
</comment>
<evidence type="ECO:0000256" key="2">
    <source>
        <dbReference type="ARBA" id="ARBA00004687"/>
    </source>
</evidence>
<evidence type="ECO:0000313" key="13">
    <source>
        <dbReference type="EMBL" id="AMD21284.1"/>
    </source>
</evidence>
<evidence type="ECO:0000313" key="14">
    <source>
        <dbReference type="Proteomes" id="UP000243052"/>
    </source>
</evidence>
<evidence type="ECO:0000256" key="4">
    <source>
        <dbReference type="ARBA" id="ARBA00013795"/>
    </source>
</evidence>
<dbReference type="OrthoDB" id="10252502at2759"/>
<feature type="transmembrane region" description="Helical" evidence="12">
    <location>
        <begin position="370"/>
        <end position="400"/>
    </location>
</feature>
<feature type="transmembrane region" description="Helical" evidence="12">
    <location>
        <begin position="262"/>
        <end position="282"/>
    </location>
</feature>
<name>A0A0X8HTN9_9SACH</name>
<sequence length="445" mass="52469">MYSISYIPYTFAMPEIVMKRSIKKITVTFLIVKCIQYILVYLTPTQFDTSTRLFLAKYQSSYNLKWYHKLLSWDSVYFIKIAIHAIENENFDTRLVNPEFEHEWVFSPFAWAAALRYMKAPGLKQLDALIDSLLWRGCILNLVLHYVSVWILYALTLQTFPKNHDLALKTALLFIISSAAGFLIAPYSEPTSFTLSFTGMLLREYALDYNVYGLIALKKNRWVPYLLSSLMFSLATVNRSNCIILGIYYLCDLFKLLRQRNYLVAFWFPIMAGLLMLTTFFYNHYLLPYKAFCSQDSQWCSENRFGIPFPTNLFYSYLQAKYWNVGFLNYWSVNNIPNFIIALPNIVLIWYSTIYFSYQYPLESLRPLVYITRVFLLILVVFVHVQIVNRVFSFIPLHLWYLSDRLIKTKGDAKGDDKLVYYYVHWLIFWVPLQTVLFAAFLPPA</sequence>
<comment type="function">
    <text evidence="12">Mannosyltransferase involved in glycosylphosphatidylinositol-anchor biosynthesis.</text>
</comment>
<gene>
    <name evidence="13" type="ORF">AW171_hschr53226</name>
</gene>
<dbReference type="GO" id="GO:0004376">
    <property type="term" value="F:GPI mannosyltransferase activity"/>
    <property type="evidence" value="ECO:0007669"/>
    <property type="project" value="InterPro"/>
</dbReference>
<keyword evidence="7 12" id="KW-0808">Transferase</keyword>
<feature type="transmembrane region" description="Helical" evidence="12">
    <location>
        <begin position="133"/>
        <end position="154"/>
    </location>
</feature>
<evidence type="ECO:0000256" key="8">
    <source>
        <dbReference type="ARBA" id="ARBA00022692"/>
    </source>
</evidence>
<dbReference type="UniPathway" id="UPA00196"/>
<evidence type="ECO:0000256" key="5">
    <source>
        <dbReference type="ARBA" id="ARBA00022502"/>
    </source>
</evidence>
<dbReference type="EC" id="2.4.1.-" evidence="12"/>
<evidence type="ECO:0000256" key="7">
    <source>
        <dbReference type="ARBA" id="ARBA00022679"/>
    </source>
</evidence>
<dbReference type="PANTHER" id="PTHR12468:SF2">
    <property type="entry name" value="GPI MANNOSYLTRANSFERASE 2"/>
    <property type="match status" value="1"/>
</dbReference>
<dbReference type="GO" id="GO:0000009">
    <property type="term" value="F:alpha-1,6-mannosyltransferase activity"/>
    <property type="evidence" value="ECO:0007669"/>
    <property type="project" value="InterPro"/>
</dbReference>